<evidence type="ECO:0000313" key="1">
    <source>
        <dbReference type="EMBL" id="PQO41056.1"/>
    </source>
</evidence>
<comment type="caution">
    <text evidence="1">The sequence shown here is derived from an EMBL/GenBank/DDBJ whole genome shotgun (WGS) entry which is preliminary data.</text>
</comment>
<proteinExistence type="predicted"/>
<reference evidence="1 2" key="1">
    <citation type="submission" date="2018-02" db="EMBL/GenBank/DDBJ databases">
        <title>Comparative genomes isolates from brazilian mangrove.</title>
        <authorList>
            <person name="Araujo J.E."/>
            <person name="Taketani R.G."/>
            <person name="Silva M.C.P."/>
            <person name="Loureco M.V."/>
            <person name="Andreote F.D."/>
        </authorList>
    </citation>
    <scope>NUCLEOTIDE SEQUENCE [LARGE SCALE GENOMIC DNA]</scope>
    <source>
        <strain evidence="1 2">NAP PRIS-MGV</strain>
    </source>
</reference>
<dbReference type="OrthoDB" id="582966at2"/>
<organism evidence="1 2">
    <name type="scientific">Blastopirellula marina</name>
    <dbReference type="NCBI Taxonomy" id="124"/>
    <lineage>
        <taxon>Bacteria</taxon>
        <taxon>Pseudomonadati</taxon>
        <taxon>Planctomycetota</taxon>
        <taxon>Planctomycetia</taxon>
        <taxon>Pirellulales</taxon>
        <taxon>Pirellulaceae</taxon>
        <taxon>Blastopirellula</taxon>
    </lineage>
</organism>
<protein>
    <recommendedName>
        <fullName evidence="3">Nif11 domain-containing protein</fullName>
    </recommendedName>
</protein>
<dbReference type="EMBL" id="PUIB01000006">
    <property type="protein sequence ID" value="PQO41056.1"/>
    <property type="molecule type" value="Genomic_DNA"/>
</dbReference>
<dbReference type="Proteomes" id="UP000239388">
    <property type="component" value="Unassembled WGS sequence"/>
</dbReference>
<sequence length="108" mass="12638">MRQSVVINFLRHLGDQSELRRHLRTMSKSQVMAEAQRIGFVFSENEYDEVVWGAEMFLAEKLGEPFDFQLSLWKTMWGKYYLDFVLDDVIASLTPELEQEFLAGKGEL</sequence>
<gene>
    <name evidence="1" type="ORF">C5Y98_03575</name>
</gene>
<evidence type="ECO:0000313" key="2">
    <source>
        <dbReference type="Proteomes" id="UP000239388"/>
    </source>
</evidence>
<name>A0A2S8G9B6_9BACT</name>
<evidence type="ECO:0008006" key="3">
    <source>
        <dbReference type="Google" id="ProtNLM"/>
    </source>
</evidence>
<dbReference type="RefSeq" id="WP_105351702.1">
    <property type="nucleotide sequence ID" value="NZ_PUIB01000006.1"/>
</dbReference>
<dbReference type="AlphaFoldDB" id="A0A2S8G9B6"/>
<accession>A0A2S8G9B6</accession>